<evidence type="ECO:0000256" key="4">
    <source>
        <dbReference type="ARBA" id="ARBA00022989"/>
    </source>
</evidence>
<dbReference type="HOGENOM" id="CLU_053152_3_2_6"/>
<comment type="subcellular location">
    <subcellularLocation>
        <location evidence="1">Cell membrane</location>
        <topology evidence="1">Multi-pass membrane protein</topology>
    </subcellularLocation>
</comment>
<dbReference type="Pfam" id="PF06271">
    <property type="entry name" value="RDD"/>
    <property type="match status" value="1"/>
</dbReference>
<proteinExistence type="predicted"/>
<name>A0A0X1KV10_VIBCO</name>
<dbReference type="EMBL" id="DS990136">
    <property type="protein sequence ID" value="EET22097.1"/>
    <property type="molecule type" value="Genomic_DNA"/>
</dbReference>
<dbReference type="InterPro" id="IPR010432">
    <property type="entry name" value="RDD"/>
</dbReference>
<evidence type="ECO:0000256" key="1">
    <source>
        <dbReference type="ARBA" id="ARBA00004651"/>
    </source>
</evidence>
<evidence type="ECO:0000256" key="5">
    <source>
        <dbReference type="ARBA" id="ARBA00023136"/>
    </source>
</evidence>
<accession>A0A0X1KV10</accession>
<dbReference type="Proteomes" id="UP000004687">
    <property type="component" value="Unassembled WGS sequence"/>
</dbReference>
<dbReference type="GO" id="GO:0005886">
    <property type="term" value="C:plasma membrane"/>
    <property type="evidence" value="ECO:0007669"/>
    <property type="project" value="UniProtKB-SubCell"/>
</dbReference>
<evidence type="ECO:0000313" key="6">
    <source>
        <dbReference type="EMBL" id="EET22097.1"/>
    </source>
</evidence>
<dbReference type="InterPro" id="IPR051791">
    <property type="entry name" value="Pra-immunoreactive"/>
</dbReference>
<reference evidence="6" key="2">
    <citation type="submission" date="2008-07" db="EMBL/GenBank/DDBJ databases">
        <authorList>
            <consortium name="Broad Institute Genome Sequencing Platform"/>
            <person name="Colwell R."/>
            <person name="Grim C.J."/>
            <person name="Young S."/>
            <person name="Jaffe D."/>
            <person name="Gnerre S."/>
            <person name="Berlin A."/>
            <person name="Heiman D."/>
            <person name="Hepburn T."/>
            <person name="Shea T."/>
            <person name="Sykes S."/>
            <person name="Alvarado L."/>
            <person name="Kodira C."/>
            <person name="Heidelberg J."/>
            <person name="Lander E."/>
            <person name="Galagan J."/>
            <person name="Nusbaum C."/>
            <person name="Birren B."/>
        </authorList>
    </citation>
    <scope>NUCLEOTIDE SEQUENCE [LARGE SCALE GENOMIC DNA]</scope>
    <source>
        <strain evidence="6">MO10</strain>
    </source>
</reference>
<keyword evidence="2" id="KW-1003">Cell membrane</keyword>
<protein>
    <submittedName>
        <fullName evidence="6">Uncharacterized protein</fullName>
    </submittedName>
</protein>
<keyword evidence="4" id="KW-1133">Transmembrane helix</keyword>
<dbReference type="PANTHER" id="PTHR36115">
    <property type="entry name" value="PROLINE-RICH ANTIGEN HOMOLOG-RELATED"/>
    <property type="match status" value="1"/>
</dbReference>
<reference evidence="6" key="1">
    <citation type="submission" date="2005-09" db="EMBL/GenBank/DDBJ databases">
        <title>Annotation of Vibrio cholerae MO10.</title>
        <authorList>
            <person name="Colwell R."/>
            <person name="Grim C.J."/>
            <person name="Young S."/>
            <person name="Jaffe D."/>
            <person name="Gnerre S."/>
            <person name="Berlin A."/>
            <person name="Heiman D."/>
            <person name="Hepburn T."/>
            <person name="Shea T."/>
            <person name="Sykes S."/>
            <person name="Yandava C."/>
            <person name="Alvarado L."/>
            <person name="Kodira C."/>
            <person name="Borodovsky M."/>
            <person name="Heidelberg J."/>
            <person name="Lander E."/>
            <person name="Galagan J."/>
            <person name="Nusbaum C."/>
            <person name="Birren B."/>
        </authorList>
    </citation>
    <scope>NUCLEOTIDE SEQUENCE [LARGE SCALE GENOMIC DNA]</scope>
    <source>
        <strain evidence="6">MO10</strain>
    </source>
</reference>
<dbReference type="AlphaFoldDB" id="A0A0X1KV10"/>
<evidence type="ECO:0000256" key="3">
    <source>
        <dbReference type="ARBA" id="ARBA00022692"/>
    </source>
</evidence>
<evidence type="ECO:0000256" key="2">
    <source>
        <dbReference type="ARBA" id="ARBA00022475"/>
    </source>
</evidence>
<keyword evidence="5" id="KW-0472">Membrane</keyword>
<gene>
    <name evidence="6" type="ORF">VchoM_00124</name>
</gene>
<dbReference type="PANTHER" id="PTHR36115:SF4">
    <property type="entry name" value="MEMBRANE PROTEIN"/>
    <property type="match status" value="1"/>
</dbReference>
<dbReference type="RefSeq" id="WP_000287237.1">
    <property type="nucleotide sequence ID" value="NZ_CP060094.1"/>
</dbReference>
<keyword evidence="3" id="KW-0812">Transmembrane</keyword>
<sequence length="157" mass="18253">MYSPMKFFVGTNMNQRVSVIYATFWDRLWASLIDSLVLSVLILAVILFIFNVFDVDVAINSRYVDIANLSLSLCITILFWNFKSATPGKMLLKLKVVDEHTLNKLTFKQSIIRYLSYYISLLGFFIGFFWIFFNKKNQGWHDKIAKTIVIKLPSSTQ</sequence>
<organism evidence="6">
    <name type="scientific">Vibrio cholerae (strain MO10)</name>
    <dbReference type="NCBI Taxonomy" id="345072"/>
    <lineage>
        <taxon>Bacteria</taxon>
        <taxon>Pseudomonadati</taxon>
        <taxon>Pseudomonadota</taxon>
        <taxon>Gammaproteobacteria</taxon>
        <taxon>Vibrionales</taxon>
        <taxon>Vibrionaceae</taxon>
        <taxon>Vibrio</taxon>
    </lineage>
</organism>